<sequence>MNVATATMASARTANPVWASTAEAVTRSSRTRRRNITRCMLTGATIRAVASRVSTRQTRYSVRSA</sequence>
<dbReference type="AlphaFoldDB" id="A0A0L6CI77"/>
<organism evidence="1 2">
    <name type="scientific">Luteipulveratus halotolerans</name>
    <dbReference type="NCBI Taxonomy" id="1631356"/>
    <lineage>
        <taxon>Bacteria</taxon>
        <taxon>Bacillati</taxon>
        <taxon>Actinomycetota</taxon>
        <taxon>Actinomycetes</taxon>
        <taxon>Micrococcales</taxon>
        <taxon>Dermacoccaceae</taxon>
        <taxon>Luteipulveratus</taxon>
    </lineage>
</organism>
<evidence type="ECO:0000313" key="1">
    <source>
        <dbReference type="EMBL" id="KNX37486.1"/>
    </source>
</evidence>
<dbReference type="Proteomes" id="UP000037397">
    <property type="component" value="Unassembled WGS sequence"/>
</dbReference>
<gene>
    <name evidence="1" type="ORF">VV01_10545</name>
</gene>
<accession>A0A0L6CI77</accession>
<evidence type="ECO:0000313" key="2">
    <source>
        <dbReference type="Proteomes" id="UP000037397"/>
    </source>
</evidence>
<dbReference type="EMBL" id="LAIR01000002">
    <property type="protein sequence ID" value="KNX37486.1"/>
    <property type="molecule type" value="Genomic_DNA"/>
</dbReference>
<comment type="caution">
    <text evidence="1">The sequence shown here is derived from an EMBL/GenBank/DDBJ whole genome shotgun (WGS) entry which is preliminary data.</text>
</comment>
<protein>
    <submittedName>
        <fullName evidence="1">Uncharacterized protein</fullName>
    </submittedName>
</protein>
<name>A0A0L6CI77_9MICO</name>
<reference evidence="2" key="1">
    <citation type="submission" date="2015-03" db="EMBL/GenBank/DDBJ databases">
        <title>Luteipulveratus halotolerans sp. nov., a novel actinobacterium (Dermacoccaceae) from Sarawak, Malaysia.</title>
        <authorList>
            <person name="Juboi H."/>
            <person name="Basik A."/>
            <person name="Shamsul S.S."/>
            <person name="Arnold P."/>
            <person name="Schmitt E.K."/>
            <person name="Sanglier J.-J."/>
            <person name="Yeo T."/>
        </authorList>
    </citation>
    <scope>NUCLEOTIDE SEQUENCE [LARGE SCALE GENOMIC DNA]</scope>
    <source>
        <strain evidence="2">C296001</strain>
    </source>
</reference>
<keyword evidence="2" id="KW-1185">Reference proteome</keyword>
<proteinExistence type="predicted"/>